<evidence type="ECO:0008006" key="4">
    <source>
        <dbReference type="Google" id="ProtNLM"/>
    </source>
</evidence>
<gene>
    <name evidence="2" type="ORF">GA0074704_3036</name>
</gene>
<feature type="transmembrane region" description="Helical" evidence="1">
    <location>
        <begin position="65"/>
        <end position="82"/>
    </location>
</feature>
<feature type="transmembrane region" description="Helical" evidence="1">
    <location>
        <begin position="31"/>
        <end position="53"/>
    </location>
</feature>
<proteinExistence type="predicted"/>
<evidence type="ECO:0000313" key="3">
    <source>
        <dbReference type="Proteomes" id="UP000198210"/>
    </source>
</evidence>
<keyword evidence="1" id="KW-0472">Membrane</keyword>
<dbReference type="AlphaFoldDB" id="A0A1C5I7J5"/>
<keyword evidence="3" id="KW-1185">Reference proteome</keyword>
<sequence>MSGISLVTAVAVGVVVGLLGRLALPGPKAAPVWLTVSFGVAAAQLGSIIVRLIGVDPDAWMPRSVAQVGLAVPVVVFALVAAGHRRPQDDATTARR</sequence>
<evidence type="ECO:0000313" key="2">
    <source>
        <dbReference type="EMBL" id="SCG54290.1"/>
    </source>
</evidence>
<organism evidence="2 3">
    <name type="scientific">Micromonospora siamensis</name>
    <dbReference type="NCBI Taxonomy" id="299152"/>
    <lineage>
        <taxon>Bacteria</taxon>
        <taxon>Bacillati</taxon>
        <taxon>Actinomycetota</taxon>
        <taxon>Actinomycetes</taxon>
        <taxon>Micromonosporales</taxon>
        <taxon>Micromonosporaceae</taxon>
        <taxon>Micromonospora</taxon>
    </lineage>
</organism>
<feature type="transmembrane region" description="Helical" evidence="1">
    <location>
        <begin position="6"/>
        <end position="24"/>
    </location>
</feature>
<protein>
    <recommendedName>
        <fullName evidence="4">Transglycosylase associated protein</fullName>
    </recommendedName>
</protein>
<dbReference type="Proteomes" id="UP000198210">
    <property type="component" value="Chromosome I"/>
</dbReference>
<evidence type="ECO:0000256" key="1">
    <source>
        <dbReference type="SAM" id="Phobius"/>
    </source>
</evidence>
<keyword evidence="1" id="KW-0812">Transmembrane</keyword>
<keyword evidence="1" id="KW-1133">Transmembrane helix</keyword>
<reference evidence="2 3" key="1">
    <citation type="submission" date="2016-06" db="EMBL/GenBank/DDBJ databases">
        <authorList>
            <person name="Kjaerup R.B."/>
            <person name="Dalgaard T.S."/>
            <person name="Juul-Madsen H.R."/>
        </authorList>
    </citation>
    <scope>NUCLEOTIDE SEQUENCE [LARGE SCALE GENOMIC DNA]</scope>
    <source>
        <strain evidence="2 3">DSM 45097</strain>
    </source>
</reference>
<accession>A0A1C5I7J5</accession>
<name>A0A1C5I7J5_9ACTN</name>
<dbReference type="EMBL" id="LT607751">
    <property type="protein sequence ID" value="SCG54290.1"/>
    <property type="molecule type" value="Genomic_DNA"/>
</dbReference>